<feature type="binding site" evidence="8">
    <location>
        <position position="231"/>
    </location>
    <ligand>
        <name>Zn(2+)</name>
        <dbReference type="ChEBI" id="CHEBI:29105"/>
        <label>3</label>
    </ligand>
</feature>
<dbReference type="InterPro" id="IPR018246">
    <property type="entry name" value="AP_endonuc_F2_Zn_BS"/>
</dbReference>
<dbReference type="Gene3D" id="3.20.20.150">
    <property type="entry name" value="Divalent-metal-dependent TIM barrel enzymes"/>
    <property type="match status" value="1"/>
</dbReference>
<keyword evidence="4 8" id="KW-0227">DNA damage</keyword>
<name>A0ABV7LZ09_9GAMM</name>
<feature type="binding site" evidence="8">
    <location>
        <position position="216"/>
    </location>
    <ligand>
        <name>Zn(2+)</name>
        <dbReference type="ChEBI" id="CHEBI:29105"/>
        <label>2</label>
    </ligand>
</feature>
<dbReference type="RefSeq" id="WP_019017309.1">
    <property type="nucleotide sequence ID" value="NZ_BMXD01000003.1"/>
</dbReference>
<evidence type="ECO:0000256" key="2">
    <source>
        <dbReference type="ARBA" id="ARBA00022723"/>
    </source>
</evidence>
<proteinExistence type="inferred from homology"/>
<protein>
    <recommendedName>
        <fullName evidence="8">Probable endonuclease 4</fullName>
        <ecNumber evidence="8">3.1.21.2</ecNumber>
    </recommendedName>
    <alternativeName>
        <fullName evidence="8">Endodeoxyribonuclease IV</fullName>
    </alternativeName>
    <alternativeName>
        <fullName evidence="8">Endonuclease IV</fullName>
    </alternativeName>
</protein>
<keyword evidence="2 8" id="KW-0479">Metal-binding</keyword>
<evidence type="ECO:0000313" key="10">
    <source>
        <dbReference type="EMBL" id="MFC3291861.1"/>
    </source>
</evidence>
<dbReference type="PROSITE" id="PS00729">
    <property type="entry name" value="AP_NUCLEASE_F2_1"/>
    <property type="match status" value="1"/>
</dbReference>
<dbReference type="SUPFAM" id="SSF51658">
    <property type="entry name" value="Xylose isomerase-like"/>
    <property type="match status" value="1"/>
</dbReference>
<dbReference type="PROSITE" id="PS51432">
    <property type="entry name" value="AP_NUCLEASE_F2_4"/>
    <property type="match status" value="1"/>
</dbReference>
<evidence type="ECO:0000256" key="3">
    <source>
        <dbReference type="ARBA" id="ARBA00022759"/>
    </source>
</evidence>
<evidence type="ECO:0000256" key="6">
    <source>
        <dbReference type="ARBA" id="ARBA00022833"/>
    </source>
</evidence>
<dbReference type="EMBL" id="JBHRUH010000012">
    <property type="protein sequence ID" value="MFC3291861.1"/>
    <property type="molecule type" value="Genomic_DNA"/>
</dbReference>
<dbReference type="InterPro" id="IPR001719">
    <property type="entry name" value="AP_endonuc_2"/>
</dbReference>
<feature type="binding site" evidence="8">
    <location>
        <position position="182"/>
    </location>
    <ligand>
        <name>Zn(2+)</name>
        <dbReference type="ChEBI" id="CHEBI:29105"/>
        <label>3</label>
    </ligand>
</feature>
<dbReference type="CDD" id="cd00019">
    <property type="entry name" value="AP2Ec"/>
    <property type="match status" value="1"/>
</dbReference>
<feature type="binding site" evidence="8">
    <location>
        <position position="261"/>
    </location>
    <ligand>
        <name>Zn(2+)</name>
        <dbReference type="ChEBI" id="CHEBI:29105"/>
        <label>2</label>
    </ligand>
</feature>
<reference evidence="11" key="1">
    <citation type="journal article" date="2019" name="Int. J. Syst. Evol. Microbiol.">
        <title>The Global Catalogue of Microorganisms (GCM) 10K type strain sequencing project: providing services to taxonomists for standard genome sequencing and annotation.</title>
        <authorList>
            <consortium name="The Broad Institute Genomics Platform"/>
            <consortium name="The Broad Institute Genome Sequencing Center for Infectious Disease"/>
            <person name="Wu L."/>
            <person name="Ma J."/>
        </authorList>
    </citation>
    <scope>NUCLEOTIDE SEQUENCE [LARGE SCALE GENOMIC DNA]</scope>
    <source>
        <strain evidence="11">KCTC 12847</strain>
    </source>
</reference>
<dbReference type="PROSITE" id="PS00730">
    <property type="entry name" value="AP_NUCLEASE_F2_2"/>
    <property type="match status" value="1"/>
</dbReference>
<feature type="binding site" evidence="8">
    <location>
        <position position="229"/>
    </location>
    <ligand>
        <name>Zn(2+)</name>
        <dbReference type="ChEBI" id="CHEBI:29105"/>
        <label>3</label>
    </ligand>
</feature>
<evidence type="ECO:0000256" key="7">
    <source>
        <dbReference type="ARBA" id="ARBA00023204"/>
    </source>
</evidence>
<accession>A0ABV7LZ09</accession>
<dbReference type="GO" id="GO:0008833">
    <property type="term" value="F:deoxyribonuclease IV (phage-T4-induced) activity"/>
    <property type="evidence" value="ECO:0007669"/>
    <property type="project" value="UniProtKB-EC"/>
</dbReference>
<evidence type="ECO:0000259" key="9">
    <source>
        <dbReference type="Pfam" id="PF01261"/>
    </source>
</evidence>
<keyword evidence="8" id="KW-0540">Nuclease</keyword>
<organism evidence="10 11">
    <name type="scientific">Modicisalibacter luteus</name>
    <dbReference type="NCBI Taxonomy" id="453962"/>
    <lineage>
        <taxon>Bacteria</taxon>
        <taxon>Pseudomonadati</taxon>
        <taxon>Pseudomonadota</taxon>
        <taxon>Gammaproteobacteria</taxon>
        <taxon>Oceanospirillales</taxon>
        <taxon>Halomonadaceae</taxon>
        <taxon>Modicisalibacter</taxon>
    </lineage>
</organism>
<keyword evidence="3 8" id="KW-0255">Endonuclease</keyword>
<evidence type="ECO:0000256" key="4">
    <source>
        <dbReference type="ARBA" id="ARBA00022763"/>
    </source>
</evidence>
<comment type="function">
    <text evidence="8">Endonuclease IV plays a role in DNA repair. It cleaves phosphodiester bonds at apurinic or apyrimidinic (AP) sites, generating a 3'-hydroxyl group and a 5'-terminal sugar phosphate.</text>
</comment>
<dbReference type="PANTHER" id="PTHR21445">
    <property type="entry name" value="ENDONUCLEASE IV ENDODEOXYRIBONUCLEASE IV"/>
    <property type="match status" value="1"/>
</dbReference>
<keyword evidence="11" id="KW-1185">Reference proteome</keyword>
<dbReference type="InterPro" id="IPR013022">
    <property type="entry name" value="Xyl_isomerase-like_TIM-brl"/>
</dbReference>
<comment type="similarity">
    <text evidence="1 8">Belongs to the AP endonuclease 2 family.</text>
</comment>
<dbReference type="NCBIfam" id="TIGR00587">
    <property type="entry name" value="nfo"/>
    <property type="match status" value="1"/>
</dbReference>
<dbReference type="Proteomes" id="UP001595640">
    <property type="component" value="Unassembled WGS sequence"/>
</dbReference>
<dbReference type="NCBIfam" id="NF002199">
    <property type="entry name" value="PRK01060.1-4"/>
    <property type="match status" value="1"/>
</dbReference>
<dbReference type="PANTHER" id="PTHR21445:SF0">
    <property type="entry name" value="APURINIC-APYRIMIDINIC ENDONUCLEASE"/>
    <property type="match status" value="1"/>
</dbReference>
<feature type="binding site" evidence="8">
    <location>
        <position position="145"/>
    </location>
    <ligand>
        <name>Zn(2+)</name>
        <dbReference type="ChEBI" id="CHEBI:29105"/>
        <label>1</label>
    </ligand>
</feature>
<feature type="domain" description="Xylose isomerase-like TIM barrel" evidence="9">
    <location>
        <begin position="20"/>
        <end position="277"/>
    </location>
</feature>
<dbReference type="HAMAP" id="MF_00152">
    <property type="entry name" value="Nfo"/>
    <property type="match status" value="1"/>
</dbReference>
<feature type="binding site" evidence="8">
    <location>
        <position position="69"/>
    </location>
    <ligand>
        <name>Zn(2+)</name>
        <dbReference type="ChEBI" id="CHEBI:29105"/>
        <label>1</label>
    </ligand>
</feature>
<evidence type="ECO:0000256" key="1">
    <source>
        <dbReference type="ARBA" id="ARBA00005340"/>
    </source>
</evidence>
<keyword evidence="6 8" id="KW-0862">Zinc</keyword>
<gene>
    <name evidence="8 10" type="primary">nfo</name>
    <name evidence="10" type="ORF">ACFOEI_07245</name>
</gene>
<dbReference type="EC" id="3.1.21.2" evidence="8"/>
<dbReference type="Pfam" id="PF01261">
    <property type="entry name" value="AP_endonuc_2"/>
    <property type="match status" value="1"/>
</dbReference>
<dbReference type="InterPro" id="IPR036237">
    <property type="entry name" value="Xyl_isomerase-like_sf"/>
</dbReference>
<comment type="cofactor">
    <cofactor evidence="8">
        <name>Zn(2+)</name>
        <dbReference type="ChEBI" id="CHEBI:29105"/>
    </cofactor>
    <text evidence="8">Binds 3 Zn(2+) ions.</text>
</comment>
<dbReference type="SMART" id="SM00518">
    <property type="entry name" value="AP2Ec"/>
    <property type="match status" value="1"/>
</dbReference>
<comment type="catalytic activity">
    <reaction evidence="8">
        <text>Endonucleolytic cleavage to 5'-phosphooligonucleotide end-products.</text>
        <dbReference type="EC" id="3.1.21.2"/>
    </reaction>
</comment>
<keyword evidence="7 8" id="KW-0234">DNA repair</keyword>
<feature type="binding site" evidence="8">
    <location>
        <position position="145"/>
    </location>
    <ligand>
        <name>Zn(2+)</name>
        <dbReference type="ChEBI" id="CHEBI:29105"/>
        <label>2</label>
    </ligand>
</feature>
<sequence>MKYLGAHVSAAGGAAQAVIRAHEIGANAFALFTKNQRQWRAKPLSDEAIASFKTACQRYGFGPGQILPHDSYLINLGHPDTLALNKSREAFLDEFQRCEQLGLTLLNFHPGSHLRKISERECLKRIAESINEALSQTRHVTAVIENTAGQGTNLGYRFEHLAEIIDQVDDKTRVGVCIDTCHAFAAGYDLRTHEATLATLDEFGAVVGFEYLRGMHLNDAKSAFGSRVDRHHCLGEGNIGLAAFATLMRDPRLDGIPLILETIEPSRWSEEINWLRAQQRQPVDLAPSH</sequence>
<feature type="binding site" evidence="8">
    <location>
        <position position="109"/>
    </location>
    <ligand>
        <name>Zn(2+)</name>
        <dbReference type="ChEBI" id="CHEBI:29105"/>
        <label>1</label>
    </ligand>
</feature>
<feature type="binding site" evidence="8">
    <location>
        <position position="179"/>
    </location>
    <ligand>
        <name>Zn(2+)</name>
        <dbReference type="ChEBI" id="CHEBI:29105"/>
        <label>2</label>
    </ligand>
</feature>
<keyword evidence="5 8" id="KW-0378">Hydrolase</keyword>
<evidence type="ECO:0000313" key="11">
    <source>
        <dbReference type="Proteomes" id="UP001595640"/>
    </source>
</evidence>
<comment type="caution">
    <text evidence="10">The sequence shown here is derived from an EMBL/GenBank/DDBJ whole genome shotgun (WGS) entry which is preliminary data.</text>
</comment>
<evidence type="ECO:0000256" key="8">
    <source>
        <dbReference type="HAMAP-Rule" id="MF_00152"/>
    </source>
</evidence>
<dbReference type="PROSITE" id="PS00731">
    <property type="entry name" value="AP_NUCLEASE_F2_3"/>
    <property type="match status" value="1"/>
</dbReference>
<evidence type="ECO:0000256" key="5">
    <source>
        <dbReference type="ARBA" id="ARBA00022801"/>
    </source>
</evidence>